<dbReference type="EMBL" id="CAXAMN010000002">
    <property type="protein sequence ID" value="CAK8985453.1"/>
    <property type="molecule type" value="Genomic_DNA"/>
</dbReference>
<feature type="region of interest" description="Disordered" evidence="1">
    <location>
        <begin position="1"/>
        <end position="126"/>
    </location>
</feature>
<feature type="compositionally biased region" description="Acidic residues" evidence="1">
    <location>
        <begin position="51"/>
        <end position="72"/>
    </location>
</feature>
<evidence type="ECO:0000313" key="2">
    <source>
        <dbReference type="EMBL" id="CAK8985453.1"/>
    </source>
</evidence>
<dbReference type="Proteomes" id="UP001642484">
    <property type="component" value="Unassembled WGS sequence"/>
</dbReference>
<keyword evidence="3" id="KW-1185">Reference proteome</keyword>
<organism evidence="2 3">
    <name type="scientific">Durusdinium trenchii</name>
    <dbReference type="NCBI Taxonomy" id="1381693"/>
    <lineage>
        <taxon>Eukaryota</taxon>
        <taxon>Sar</taxon>
        <taxon>Alveolata</taxon>
        <taxon>Dinophyceae</taxon>
        <taxon>Suessiales</taxon>
        <taxon>Symbiodiniaceae</taxon>
        <taxon>Durusdinium</taxon>
    </lineage>
</organism>
<sequence length="370" mass="40863">MDPTKDLAWREALEFPEDWDVDFGEDQQDEEDELDDGFMEEDELGEKGMDEEFEEVDDELEAGAEDDLESNEESPGNVPGEQPPEFHSPAWERPHRLPEGHVSGRQRTGWSSMRNLQRPPTAGIHPRAAFLSSVDSQPVFPLARPAGPARHEGPAKRSRAASSLEEEEPQRIQKRRKKIIKIKVSLKPAVAEKLGQLTARSIKLTAHAVRGLAAADAKDALVLLQDLLSHRQVAHPSRFVMVSLQNLKKKAGEAPPDSKVRALRAPAGTAECQAAKPVKVPGQGEPPRERLDLPFERQAVQAKLLALNKLGIWTKGPHPLDESALSALMQIEPARGLEILEEVEAQGVALIDPSRHARELAADEEKVFPP</sequence>
<gene>
    <name evidence="2" type="ORF">CCMP2556_LOCUS133</name>
</gene>
<feature type="compositionally biased region" description="Basic and acidic residues" evidence="1">
    <location>
        <begin position="90"/>
        <end position="99"/>
    </location>
</feature>
<protein>
    <submittedName>
        <fullName evidence="2">Uncharacterized protein</fullName>
    </submittedName>
</protein>
<evidence type="ECO:0000256" key="1">
    <source>
        <dbReference type="SAM" id="MobiDB-lite"/>
    </source>
</evidence>
<accession>A0ABP0H5F5</accession>
<feature type="compositionally biased region" description="Acidic residues" evidence="1">
    <location>
        <begin position="14"/>
        <end position="44"/>
    </location>
</feature>
<reference evidence="2 3" key="1">
    <citation type="submission" date="2024-02" db="EMBL/GenBank/DDBJ databases">
        <authorList>
            <person name="Chen Y."/>
            <person name="Shah S."/>
            <person name="Dougan E. K."/>
            <person name="Thang M."/>
            <person name="Chan C."/>
        </authorList>
    </citation>
    <scope>NUCLEOTIDE SEQUENCE [LARGE SCALE GENOMIC DNA]</scope>
</reference>
<feature type="compositionally biased region" description="Basic and acidic residues" evidence="1">
    <location>
        <begin position="1"/>
        <end position="13"/>
    </location>
</feature>
<comment type="caution">
    <text evidence="2">The sequence shown here is derived from an EMBL/GenBank/DDBJ whole genome shotgun (WGS) entry which is preliminary data.</text>
</comment>
<name>A0ABP0H5F5_9DINO</name>
<feature type="compositionally biased region" description="Polar residues" evidence="1">
    <location>
        <begin position="105"/>
        <end position="115"/>
    </location>
</feature>
<feature type="region of interest" description="Disordered" evidence="1">
    <location>
        <begin position="141"/>
        <end position="174"/>
    </location>
</feature>
<evidence type="ECO:0000313" key="3">
    <source>
        <dbReference type="Proteomes" id="UP001642484"/>
    </source>
</evidence>
<proteinExistence type="predicted"/>